<name>A0A849IAT8_9HYPH</name>
<dbReference type="InterPro" id="IPR000905">
    <property type="entry name" value="Gcp-like_dom"/>
</dbReference>
<dbReference type="InterPro" id="IPR022496">
    <property type="entry name" value="T6A_TsaB"/>
</dbReference>
<protein>
    <submittedName>
        <fullName evidence="2">tRNA (Adenosine(37)-N6)-threonylcarbamoyltransferase complex dimerization subunit type 1 TsaB</fullName>
    </submittedName>
</protein>
<dbReference type="PANTHER" id="PTHR11735:SF11">
    <property type="entry name" value="TRNA THREONYLCARBAMOYLADENOSINE BIOSYNTHESIS PROTEIN TSAB"/>
    <property type="match status" value="1"/>
</dbReference>
<organism evidence="2 3">
    <name type="scientific">Enterovirga aerilata</name>
    <dbReference type="NCBI Taxonomy" id="2730920"/>
    <lineage>
        <taxon>Bacteria</taxon>
        <taxon>Pseudomonadati</taxon>
        <taxon>Pseudomonadota</taxon>
        <taxon>Alphaproteobacteria</taxon>
        <taxon>Hyphomicrobiales</taxon>
        <taxon>Methylobacteriaceae</taxon>
        <taxon>Enterovirga</taxon>
    </lineage>
</organism>
<dbReference type="AlphaFoldDB" id="A0A849IAT8"/>
<keyword evidence="2" id="KW-0808">Transferase</keyword>
<dbReference type="Proteomes" id="UP000564885">
    <property type="component" value="Unassembled WGS sequence"/>
</dbReference>
<evidence type="ECO:0000313" key="2">
    <source>
        <dbReference type="EMBL" id="NNM74411.1"/>
    </source>
</evidence>
<dbReference type="SUPFAM" id="SSF53067">
    <property type="entry name" value="Actin-like ATPase domain"/>
    <property type="match status" value="2"/>
</dbReference>
<dbReference type="NCBIfam" id="TIGR03725">
    <property type="entry name" value="T6A_YeaZ"/>
    <property type="match status" value="1"/>
</dbReference>
<evidence type="ECO:0000313" key="3">
    <source>
        <dbReference type="Proteomes" id="UP000564885"/>
    </source>
</evidence>
<dbReference type="RefSeq" id="WP_171219845.1">
    <property type="nucleotide sequence ID" value="NZ_JABEPP010000005.1"/>
</dbReference>
<reference evidence="2 3" key="1">
    <citation type="submission" date="2020-04" db="EMBL/GenBank/DDBJ databases">
        <title>Enterovirga sp. isolate from soil.</title>
        <authorList>
            <person name="Chea S."/>
            <person name="Kim D.-U."/>
        </authorList>
    </citation>
    <scope>NUCLEOTIDE SEQUENCE [LARGE SCALE GENOMIC DNA]</scope>
    <source>
        <strain evidence="2 3">DB1703</strain>
    </source>
</reference>
<feature type="domain" description="Gcp-like" evidence="1">
    <location>
        <begin position="34"/>
        <end position="148"/>
    </location>
</feature>
<dbReference type="InterPro" id="IPR043129">
    <property type="entry name" value="ATPase_NBD"/>
</dbReference>
<dbReference type="GO" id="GO:0002949">
    <property type="term" value="P:tRNA threonylcarbamoyladenosine modification"/>
    <property type="evidence" value="ECO:0007669"/>
    <property type="project" value="InterPro"/>
</dbReference>
<dbReference type="Gene3D" id="3.30.420.40">
    <property type="match status" value="2"/>
</dbReference>
<keyword evidence="3" id="KW-1185">Reference proteome</keyword>
<comment type="caution">
    <text evidence="2">The sequence shown here is derived from an EMBL/GenBank/DDBJ whole genome shotgun (WGS) entry which is preliminary data.</text>
</comment>
<dbReference type="PANTHER" id="PTHR11735">
    <property type="entry name" value="TRNA N6-ADENOSINE THREONYLCARBAMOYLTRANSFERASE"/>
    <property type="match status" value="1"/>
</dbReference>
<dbReference type="GO" id="GO:0005829">
    <property type="term" value="C:cytosol"/>
    <property type="evidence" value="ECO:0007669"/>
    <property type="project" value="TreeGrafter"/>
</dbReference>
<dbReference type="GO" id="GO:0016740">
    <property type="term" value="F:transferase activity"/>
    <property type="evidence" value="ECO:0007669"/>
    <property type="project" value="UniProtKB-KW"/>
</dbReference>
<accession>A0A849IAT8</accession>
<dbReference type="Pfam" id="PF00814">
    <property type="entry name" value="TsaD"/>
    <property type="match status" value="1"/>
</dbReference>
<evidence type="ECO:0000259" key="1">
    <source>
        <dbReference type="Pfam" id="PF00814"/>
    </source>
</evidence>
<dbReference type="EMBL" id="JABEPP010000005">
    <property type="protein sequence ID" value="NNM74411.1"/>
    <property type="molecule type" value="Genomic_DNA"/>
</dbReference>
<proteinExistence type="predicted"/>
<gene>
    <name evidence="2" type="primary">tsaB</name>
    <name evidence="2" type="ORF">HJG44_18805</name>
</gene>
<sequence length="227" mass="23328">MRILAIDTALGQCAVGVLDRGAVAPLASETIAMERGHAEALLPMLDRVISRVEGRFASLSKVAVTVGPGSFTGLRIGISAARAVGLAAGIPVVGVTTLSALMAPLIAYPRQRLVVAAIDARGGRVYAQAIAPNGRTIIPPSILTVREIVRSLGSSGVLLVGSGASAIAAEAWAVGLDVRVHDAPPVPEIAWVARLGAVARPEHALPKPLYLAPPDARPQDGARLPHQ</sequence>